<protein>
    <recommendedName>
        <fullName evidence="2">histidine kinase</fullName>
        <ecNumber evidence="2">2.7.13.3</ecNumber>
    </recommendedName>
</protein>
<dbReference type="RefSeq" id="WP_170285131.1">
    <property type="nucleotide sequence ID" value="NZ_BJYU01000149.1"/>
</dbReference>
<name>A0A512C1J8_9HYPH</name>
<dbReference type="SMART" id="SM00911">
    <property type="entry name" value="HWE_HK"/>
    <property type="match status" value="1"/>
</dbReference>
<keyword evidence="5" id="KW-0547">Nucleotide-binding</keyword>
<dbReference type="Pfam" id="PF01590">
    <property type="entry name" value="GAF"/>
    <property type="match status" value="1"/>
</dbReference>
<evidence type="ECO:0000256" key="6">
    <source>
        <dbReference type="ARBA" id="ARBA00022777"/>
    </source>
</evidence>
<feature type="domain" description="GAF" evidence="9">
    <location>
        <begin position="205"/>
        <end position="360"/>
    </location>
</feature>
<keyword evidence="3" id="KW-0597">Phosphoprotein</keyword>
<feature type="domain" description="GAF" evidence="9">
    <location>
        <begin position="35"/>
        <end position="177"/>
    </location>
</feature>
<dbReference type="PANTHER" id="PTHR43102:SF2">
    <property type="entry name" value="GAF DOMAIN-CONTAINING PROTEIN"/>
    <property type="match status" value="1"/>
</dbReference>
<gene>
    <name evidence="11" type="ORF">MAE02_57550</name>
</gene>
<organism evidence="11 12">
    <name type="scientific">Microvirga aerophila</name>
    <dbReference type="NCBI Taxonomy" id="670291"/>
    <lineage>
        <taxon>Bacteria</taxon>
        <taxon>Pseudomonadati</taxon>
        <taxon>Pseudomonadota</taxon>
        <taxon>Alphaproteobacteria</taxon>
        <taxon>Hyphomicrobiales</taxon>
        <taxon>Methylobacteriaceae</taxon>
        <taxon>Microvirga</taxon>
    </lineage>
</organism>
<dbReference type="AlphaFoldDB" id="A0A512C1J8"/>
<dbReference type="Gene3D" id="3.30.565.10">
    <property type="entry name" value="Histidine kinase-like ATPase, C-terminal domain"/>
    <property type="match status" value="1"/>
</dbReference>
<keyword evidence="8" id="KW-0175">Coiled coil</keyword>
<evidence type="ECO:0000256" key="2">
    <source>
        <dbReference type="ARBA" id="ARBA00012438"/>
    </source>
</evidence>
<keyword evidence="12" id="KW-1185">Reference proteome</keyword>
<dbReference type="Proteomes" id="UP000321085">
    <property type="component" value="Unassembled WGS sequence"/>
</dbReference>
<comment type="caution">
    <text evidence="11">The sequence shown here is derived from an EMBL/GenBank/DDBJ whole genome shotgun (WGS) entry which is preliminary data.</text>
</comment>
<evidence type="ECO:0000256" key="4">
    <source>
        <dbReference type="ARBA" id="ARBA00022679"/>
    </source>
</evidence>
<evidence type="ECO:0000256" key="1">
    <source>
        <dbReference type="ARBA" id="ARBA00000085"/>
    </source>
</evidence>
<dbReference type="PANTHER" id="PTHR43102">
    <property type="entry name" value="SLR1143 PROTEIN"/>
    <property type="match status" value="1"/>
</dbReference>
<evidence type="ECO:0000256" key="3">
    <source>
        <dbReference type="ARBA" id="ARBA00022553"/>
    </source>
</evidence>
<dbReference type="InterPro" id="IPR011102">
    <property type="entry name" value="Sig_transdc_His_kinase_HWE"/>
</dbReference>
<evidence type="ECO:0000256" key="5">
    <source>
        <dbReference type="ARBA" id="ARBA00022741"/>
    </source>
</evidence>
<dbReference type="GO" id="GO:0005524">
    <property type="term" value="F:ATP binding"/>
    <property type="evidence" value="ECO:0007669"/>
    <property type="project" value="UniProtKB-KW"/>
</dbReference>
<comment type="catalytic activity">
    <reaction evidence="1">
        <text>ATP + protein L-histidine = ADP + protein N-phospho-L-histidine.</text>
        <dbReference type="EC" id="2.7.13.3"/>
    </reaction>
</comment>
<proteinExistence type="predicted"/>
<dbReference type="SUPFAM" id="SSF55781">
    <property type="entry name" value="GAF domain-like"/>
    <property type="match status" value="2"/>
</dbReference>
<evidence type="ECO:0000259" key="9">
    <source>
        <dbReference type="SMART" id="SM00065"/>
    </source>
</evidence>
<evidence type="ECO:0000313" key="12">
    <source>
        <dbReference type="Proteomes" id="UP000321085"/>
    </source>
</evidence>
<feature type="coiled-coil region" evidence="8">
    <location>
        <begin position="164"/>
        <end position="193"/>
    </location>
</feature>
<dbReference type="EMBL" id="BJYU01000149">
    <property type="protein sequence ID" value="GEO18059.1"/>
    <property type="molecule type" value="Genomic_DNA"/>
</dbReference>
<dbReference type="GO" id="GO:0004673">
    <property type="term" value="F:protein histidine kinase activity"/>
    <property type="evidence" value="ECO:0007669"/>
    <property type="project" value="UniProtKB-EC"/>
</dbReference>
<dbReference type="InterPro" id="IPR029016">
    <property type="entry name" value="GAF-like_dom_sf"/>
</dbReference>
<evidence type="ECO:0000259" key="10">
    <source>
        <dbReference type="SMART" id="SM00911"/>
    </source>
</evidence>
<evidence type="ECO:0000313" key="11">
    <source>
        <dbReference type="EMBL" id="GEO18059.1"/>
    </source>
</evidence>
<dbReference type="Pfam" id="PF07536">
    <property type="entry name" value="HWE_HK"/>
    <property type="match status" value="1"/>
</dbReference>
<accession>A0A512C1J8</accession>
<feature type="domain" description="Signal transduction histidine kinase HWE region" evidence="10">
    <location>
        <begin position="372"/>
        <end position="454"/>
    </location>
</feature>
<sequence length="572" mass="63329">MRSSDDRAPTEQSRPSWDEAERLAALRQYGILDTPSEVEFEDVVRIAAHVCKTPIAAVNLIEDHRQWFKAEIGLGVRETPLDVSICAHAILQPGLFVVPDTTKDPRFDCNPLVTGEPHLRFYAGALLETPEGLPLGTVCVLDYKPRDLTEEQAFTLRALARQVMAHLELRRSAKEAEQRTAEAQRYAAQLQALARASLKITAAETLDATIQEAVDAAREIIGVHQSVVSLTRGPDWSQAINAVSLSDKYEAYRDYAKAPAGSGIYALVCETNRPMRLTQAELETHPRWRGFGEHAADHPPMRGWLAAPLVAQNGENLGLIQLSDKTDGTDFGEGDEAVLVQLAQLAASAIEHAATEAKRHQAEERQKLLIRELHHRVKNTLATVQAILGTTGRSSRTIEDFYRAFSGRIESLAKTHMLLTEDLWQIAKLRELLETELRPYQNTGIERIRLTGPDVELPSEVAVPLAMALHELTTNAARFGALSVRGGRLDVTWRVTSEHNDVLHLEWSERGGPTVEVPEQEGFGSRVIDRILAAQTNAKISMNYHPTGLQAVIDLPLQAPTELISHPLRNEA</sequence>
<dbReference type="Gene3D" id="3.30.450.40">
    <property type="match status" value="2"/>
</dbReference>
<evidence type="ECO:0000256" key="8">
    <source>
        <dbReference type="SAM" id="Coils"/>
    </source>
</evidence>
<evidence type="ECO:0000256" key="7">
    <source>
        <dbReference type="ARBA" id="ARBA00022840"/>
    </source>
</evidence>
<keyword evidence="7" id="KW-0067">ATP-binding</keyword>
<reference evidence="11 12" key="1">
    <citation type="submission" date="2019-07" db="EMBL/GenBank/DDBJ databases">
        <title>Whole genome shotgun sequence of Microvirga aerophila NBRC 106136.</title>
        <authorList>
            <person name="Hosoyama A."/>
            <person name="Uohara A."/>
            <person name="Ohji S."/>
            <person name="Ichikawa N."/>
        </authorList>
    </citation>
    <scope>NUCLEOTIDE SEQUENCE [LARGE SCALE GENOMIC DNA]</scope>
    <source>
        <strain evidence="11 12">NBRC 106136</strain>
    </source>
</reference>
<dbReference type="InterPro" id="IPR003018">
    <property type="entry name" value="GAF"/>
</dbReference>
<dbReference type="Pfam" id="PF13185">
    <property type="entry name" value="GAF_2"/>
    <property type="match status" value="1"/>
</dbReference>
<keyword evidence="4" id="KW-0808">Transferase</keyword>
<dbReference type="InterPro" id="IPR036890">
    <property type="entry name" value="HATPase_C_sf"/>
</dbReference>
<dbReference type="SMART" id="SM00065">
    <property type="entry name" value="GAF"/>
    <property type="match status" value="2"/>
</dbReference>
<keyword evidence="6" id="KW-0418">Kinase</keyword>
<dbReference type="EC" id="2.7.13.3" evidence="2"/>